<evidence type="ECO:0000313" key="4">
    <source>
        <dbReference type="Proteomes" id="UP001595279"/>
    </source>
</evidence>
<name>A0ABV7CX25_9BACI</name>
<protein>
    <submittedName>
        <fullName evidence="3">Aspartate/glutamate racemase family protein</fullName>
    </submittedName>
</protein>
<reference evidence="4" key="1">
    <citation type="journal article" date="2019" name="Int. J. Syst. Evol. Microbiol.">
        <title>The Global Catalogue of Microorganisms (GCM) 10K type strain sequencing project: providing services to taxonomists for standard genome sequencing and annotation.</title>
        <authorList>
            <consortium name="The Broad Institute Genomics Platform"/>
            <consortium name="The Broad Institute Genome Sequencing Center for Infectious Disease"/>
            <person name="Wu L."/>
            <person name="Ma J."/>
        </authorList>
    </citation>
    <scope>NUCLEOTIDE SEQUENCE [LARGE SCALE GENOMIC DNA]</scope>
    <source>
        <strain evidence="4">KCTC 13128</strain>
    </source>
</reference>
<keyword evidence="4" id="KW-1185">Reference proteome</keyword>
<dbReference type="PROSITE" id="PS00924">
    <property type="entry name" value="ASP_GLU_RACEMASE_2"/>
    <property type="match status" value="1"/>
</dbReference>
<comment type="similarity">
    <text evidence="1">Belongs to the aspartate/glutamate racemases family.</text>
</comment>
<evidence type="ECO:0000313" key="3">
    <source>
        <dbReference type="EMBL" id="MFC3040853.1"/>
    </source>
</evidence>
<dbReference type="EMBL" id="JBHRSA010000043">
    <property type="protein sequence ID" value="MFC3040853.1"/>
    <property type="molecule type" value="Genomic_DNA"/>
</dbReference>
<accession>A0ABV7CX25</accession>
<gene>
    <name evidence="3" type="ORF">ACFOGI_11395</name>
</gene>
<dbReference type="Proteomes" id="UP001595279">
    <property type="component" value="Unassembled WGS sequence"/>
</dbReference>
<dbReference type="RefSeq" id="WP_390272525.1">
    <property type="nucleotide sequence ID" value="NZ_JBHRSA010000043.1"/>
</dbReference>
<dbReference type="InterPro" id="IPR004380">
    <property type="entry name" value="Asp_race"/>
</dbReference>
<dbReference type="NCBIfam" id="TIGR00035">
    <property type="entry name" value="asp_race"/>
    <property type="match status" value="1"/>
</dbReference>
<dbReference type="Gene3D" id="3.40.50.1860">
    <property type="match status" value="2"/>
</dbReference>
<proteinExistence type="inferred from homology"/>
<dbReference type="InterPro" id="IPR033134">
    <property type="entry name" value="Asp/Glu_racemase_AS_2"/>
</dbReference>
<evidence type="ECO:0000256" key="2">
    <source>
        <dbReference type="ARBA" id="ARBA00023235"/>
    </source>
</evidence>
<comment type="caution">
    <text evidence="3">The sequence shown here is derived from an EMBL/GenBank/DDBJ whole genome shotgun (WGS) entry which is preliminary data.</text>
</comment>
<dbReference type="SUPFAM" id="SSF53681">
    <property type="entry name" value="Aspartate/glutamate racemase"/>
    <property type="match status" value="2"/>
</dbReference>
<dbReference type="InterPro" id="IPR001920">
    <property type="entry name" value="Asp/Glu_race"/>
</dbReference>
<dbReference type="Pfam" id="PF01177">
    <property type="entry name" value="Asp_Glu_race"/>
    <property type="match status" value="1"/>
</dbReference>
<dbReference type="PANTHER" id="PTHR21198">
    <property type="entry name" value="GLUTAMATE RACEMASE"/>
    <property type="match status" value="1"/>
</dbReference>
<dbReference type="PANTHER" id="PTHR21198:SF7">
    <property type="entry name" value="ASPARTATE-GLUTAMATE RACEMASE FAMILY"/>
    <property type="match status" value="1"/>
</dbReference>
<organism evidence="3 4">
    <name type="scientific">Virgibacillus xinjiangensis</name>
    <dbReference type="NCBI Taxonomy" id="393090"/>
    <lineage>
        <taxon>Bacteria</taxon>
        <taxon>Bacillati</taxon>
        <taxon>Bacillota</taxon>
        <taxon>Bacilli</taxon>
        <taxon>Bacillales</taxon>
        <taxon>Bacillaceae</taxon>
        <taxon>Virgibacillus</taxon>
    </lineage>
</organism>
<sequence length="234" mass="26434">MNKVGIVGGLGPESTVDYYQSIISNYQERLGKKEVLPELFINSISMYQVFDYISNDDLDGLVTYLSDAVKKLEAVGADFAIISANTPHLVFDRVQQQVKIPMISIVEETYQQAEKKGLDRLGLLGTKFTMEHDFFKKAFTSRDKEIVVPDQSEQQYIHETIVEELENGIVNQETKAEYLAIIQRLIEEENIQGVILGCTELPMIIKEDDVDLPQLNTTGIHVHKVVETILAIDL</sequence>
<keyword evidence="2" id="KW-0413">Isomerase</keyword>
<evidence type="ECO:0000256" key="1">
    <source>
        <dbReference type="ARBA" id="ARBA00007847"/>
    </source>
</evidence>
<dbReference type="InterPro" id="IPR015942">
    <property type="entry name" value="Asp/Glu/hydantoin_racemase"/>
</dbReference>